<dbReference type="Pfam" id="PF00089">
    <property type="entry name" value="Trypsin"/>
    <property type="match status" value="2"/>
</dbReference>
<proteinExistence type="inferred from homology"/>
<evidence type="ECO:0000256" key="5">
    <source>
        <dbReference type="ARBA" id="ARBA00023157"/>
    </source>
</evidence>
<dbReference type="SMART" id="SM00020">
    <property type="entry name" value="Tryp_SPc"/>
    <property type="match status" value="2"/>
</dbReference>
<dbReference type="EMBL" id="JARPUR010000004">
    <property type="protein sequence ID" value="KAK4878893.1"/>
    <property type="molecule type" value="Genomic_DNA"/>
</dbReference>
<dbReference type="PRINTS" id="PR00722">
    <property type="entry name" value="CHYMOTRYPSIN"/>
</dbReference>
<evidence type="ECO:0000313" key="8">
    <source>
        <dbReference type="EMBL" id="KAK4878893.1"/>
    </source>
</evidence>
<comment type="similarity">
    <text evidence="1">Belongs to the peptidase S1 family.</text>
</comment>
<dbReference type="InterPro" id="IPR001254">
    <property type="entry name" value="Trypsin_dom"/>
</dbReference>
<dbReference type="InterPro" id="IPR018114">
    <property type="entry name" value="TRYPSIN_HIS"/>
</dbReference>
<dbReference type="Gene3D" id="2.40.10.10">
    <property type="entry name" value="Trypsin-like serine proteases"/>
    <property type="match status" value="2"/>
</dbReference>
<keyword evidence="2" id="KW-0645">Protease</keyword>
<dbReference type="PANTHER" id="PTHR24276">
    <property type="entry name" value="POLYSERASE-RELATED"/>
    <property type="match status" value="1"/>
</dbReference>
<gene>
    <name evidence="8" type="ORF">RN001_011399</name>
</gene>
<keyword evidence="4" id="KW-0720">Serine protease</keyword>
<dbReference type="InterPro" id="IPR009003">
    <property type="entry name" value="Peptidase_S1_PA"/>
</dbReference>
<dbReference type="PROSITE" id="PS00134">
    <property type="entry name" value="TRYPSIN_HIS"/>
    <property type="match status" value="1"/>
</dbReference>
<feature type="domain" description="Peptidase S1" evidence="7">
    <location>
        <begin position="28"/>
        <end position="188"/>
    </location>
</feature>
<keyword evidence="5" id="KW-1015">Disulfide bond</keyword>
<dbReference type="FunFam" id="2.40.10.10:FF:000068">
    <property type="entry name" value="transmembrane protease serine 2"/>
    <property type="match status" value="2"/>
</dbReference>
<feature type="chain" id="PRO_5042997746" description="Peptidase S1 domain-containing protein" evidence="6">
    <location>
        <begin position="25"/>
        <end position="406"/>
    </location>
</feature>
<dbReference type="InterPro" id="IPR001314">
    <property type="entry name" value="Peptidase_S1A"/>
</dbReference>
<evidence type="ECO:0000256" key="3">
    <source>
        <dbReference type="ARBA" id="ARBA00022801"/>
    </source>
</evidence>
<sequence>MSVCTIVGLWLFIAALCCSTTATADKRIVNGVLATTGKYPYQASLQTVAGNTHFCGGSILKTRWIVTAAHCLDNRVAADIKVVVGTLTLTGGTSYLVTRFVQHSSYVASTRIYDAAIVQTTTAIVFSATVKALRLANIVPIAGVSGVVTGWGSTVLNGPVSNDLGSLSTKVISNSSATAAPDKRIVNGVLATTGQYPYQASLQTVAGNTHFCGGSILNTLWIVTAAHCLDNRVAADIKVVVGTLTLTGGTSYLVTRFVQHPLYVASTRIYDAAIVQTSTAIVLSTTVKRIYLSPVLIIPSVSGVVTGWGPTVLNGAVSNDLRSLSTKVISNSECKTKLAATKTTVQSTHTCTYLATSGTCGSDEGGPIVVVGIQFGIVSTSSCSQNLPDVYTSTQSVYFWIMKNAK</sequence>
<evidence type="ECO:0000256" key="4">
    <source>
        <dbReference type="ARBA" id="ARBA00022825"/>
    </source>
</evidence>
<evidence type="ECO:0000313" key="9">
    <source>
        <dbReference type="Proteomes" id="UP001353858"/>
    </source>
</evidence>
<dbReference type="PANTHER" id="PTHR24276:SF91">
    <property type="entry name" value="AT26814P-RELATED"/>
    <property type="match status" value="1"/>
</dbReference>
<dbReference type="AlphaFoldDB" id="A0AAN7SNQ4"/>
<keyword evidence="3" id="KW-0378">Hydrolase</keyword>
<comment type="caution">
    <text evidence="8">The sequence shown here is derived from an EMBL/GenBank/DDBJ whole genome shotgun (WGS) entry which is preliminary data.</text>
</comment>
<evidence type="ECO:0000256" key="2">
    <source>
        <dbReference type="ARBA" id="ARBA00022670"/>
    </source>
</evidence>
<evidence type="ECO:0000256" key="6">
    <source>
        <dbReference type="SAM" id="SignalP"/>
    </source>
</evidence>
<dbReference type="PROSITE" id="PS50240">
    <property type="entry name" value="TRYPSIN_DOM"/>
    <property type="match status" value="2"/>
</dbReference>
<dbReference type="InterPro" id="IPR043504">
    <property type="entry name" value="Peptidase_S1_PA_chymotrypsin"/>
</dbReference>
<organism evidence="8 9">
    <name type="scientific">Aquatica leii</name>
    <dbReference type="NCBI Taxonomy" id="1421715"/>
    <lineage>
        <taxon>Eukaryota</taxon>
        <taxon>Metazoa</taxon>
        <taxon>Ecdysozoa</taxon>
        <taxon>Arthropoda</taxon>
        <taxon>Hexapoda</taxon>
        <taxon>Insecta</taxon>
        <taxon>Pterygota</taxon>
        <taxon>Neoptera</taxon>
        <taxon>Endopterygota</taxon>
        <taxon>Coleoptera</taxon>
        <taxon>Polyphaga</taxon>
        <taxon>Elateriformia</taxon>
        <taxon>Elateroidea</taxon>
        <taxon>Lampyridae</taxon>
        <taxon>Luciolinae</taxon>
        <taxon>Aquatica</taxon>
    </lineage>
</organism>
<keyword evidence="9" id="KW-1185">Reference proteome</keyword>
<dbReference type="GO" id="GO:0004252">
    <property type="term" value="F:serine-type endopeptidase activity"/>
    <property type="evidence" value="ECO:0007669"/>
    <property type="project" value="InterPro"/>
</dbReference>
<protein>
    <recommendedName>
        <fullName evidence="7">Peptidase S1 domain-containing protein</fullName>
    </recommendedName>
</protein>
<dbReference type="CDD" id="cd00190">
    <property type="entry name" value="Tryp_SPc"/>
    <property type="match status" value="2"/>
</dbReference>
<dbReference type="Proteomes" id="UP001353858">
    <property type="component" value="Unassembled WGS sequence"/>
</dbReference>
<name>A0AAN7SNQ4_9COLE</name>
<feature type="domain" description="Peptidase S1" evidence="7">
    <location>
        <begin position="185"/>
        <end position="406"/>
    </location>
</feature>
<reference evidence="9" key="1">
    <citation type="submission" date="2023-01" db="EMBL/GenBank/DDBJ databases">
        <title>Key to firefly adult light organ development and bioluminescence: homeobox transcription factors regulate luciferase expression and transportation to peroxisome.</title>
        <authorList>
            <person name="Fu X."/>
        </authorList>
    </citation>
    <scope>NUCLEOTIDE SEQUENCE [LARGE SCALE GENOMIC DNA]</scope>
</reference>
<evidence type="ECO:0000256" key="1">
    <source>
        <dbReference type="ARBA" id="ARBA00007664"/>
    </source>
</evidence>
<feature type="signal peptide" evidence="6">
    <location>
        <begin position="1"/>
        <end position="24"/>
    </location>
</feature>
<dbReference type="GO" id="GO:0006508">
    <property type="term" value="P:proteolysis"/>
    <property type="evidence" value="ECO:0007669"/>
    <property type="project" value="UniProtKB-KW"/>
</dbReference>
<dbReference type="SUPFAM" id="SSF50494">
    <property type="entry name" value="Trypsin-like serine proteases"/>
    <property type="match status" value="2"/>
</dbReference>
<dbReference type="InterPro" id="IPR050430">
    <property type="entry name" value="Peptidase_S1"/>
</dbReference>
<evidence type="ECO:0000259" key="7">
    <source>
        <dbReference type="PROSITE" id="PS50240"/>
    </source>
</evidence>
<keyword evidence="6" id="KW-0732">Signal</keyword>
<accession>A0AAN7SNQ4</accession>